<evidence type="ECO:0000313" key="9">
    <source>
        <dbReference type="Proteomes" id="UP001367676"/>
    </source>
</evidence>
<protein>
    <recommendedName>
        <fullName evidence="7">Ig-like domain-containing protein</fullName>
    </recommendedName>
</protein>
<dbReference type="InterPro" id="IPR036179">
    <property type="entry name" value="Ig-like_dom_sf"/>
</dbReference>
<dbReference type="PANTHER" id="PTHR23278:SF19">
    <property type="entry name" value="OBSCURIN"/>
    <property type="match status" value="1"/>
</dbReference>
<sequence>MIGQTTAFAYVRVKTEPRSPLSAAKMKSSSSSAHLKADNVAFDHDYLSNNSSPLSYRLSQVIQRIPSPVSAFSTVPPGNPQVPKAVTNLDIPDNTSNYSPISSYSTALVESEQPSKPTTLPETRRNLATVTSPNPIPTCEHYEYPRYYFEALIDDAQIRYDKASEFFVNMRTYSTKCEVYATILHDLFLELGKPPPDLDPELYKRLARLRRSIRHLELKMASRCPRMTGKPSLSSLEYKPIPGLEIGEKSASDLAPVDSDTNLDVTSNVQETGLNKIQDYCWRQTKMKEMLEEKIRNLAEKERELRQERHQAEAELNYLFGVGAAPNGGTSRPKFNCVFCGKHNQSHTCWNVATLEERRAFFLTYKICFSCGKQHFGDCHAANDVVCAWPHCGAKGNHNSALCPNVAYPITIGHVLALRASQSVPATYQNPEGVKKETPASSGPSVTDPSAVADVNKRPKKRIMVTVLKEPAAKLPPEELTIMNVKGQTVVTSMLNPILEDQTLELVCTAVGGRPAPRVLWWQNEILIDNQSEIILNNQVQNILHLERVQRHHHGSMLKCEAVNGGNRNSISKVVVVNLYLRPLAVRLLSDHQIFSVGKEYKILCETYGSRPPANVTWWLKGVKMHSSLANTVISADKNVTTSVLKYEPKYQHHGSKLTCKVTNNVIEKSSILDSWNLHVQYPPILKVELGRNLQKTTIKEGVDVYFDCIINANPPTKKIYWTHNGGILTPASSRILINQTLVLQKITKQSNGNYCCVASNAEGESQSEPFYLNVQYEPMCSPNQQLVYGAIKHEKIEVICNVDANPTVTSFLWKFNNSRIQTRDLQSFTTSKTYSIATYQPKNELDYGTLLCWGKNDLGTQLVPCVFHIIPAGKPDTPHNCTMSSNTTEKSVHVSCVSGFDGGLPQEFICEVLTNGSSQLKWNITNRRVPEFIINGLERDLDYTIFIYSSNGKGRSLNRVELQIQSISETSERHTRIIGIKNSFFFSLWTLALCTILIILLGFLLVLVISIARIRKRHSREKHKKSITAVGDVTPIHSDDDKNPDVIPQIEENHILSRQTSSSSQLHLQPCAAEFTTYNTFPKPSLHIFNYASVPVETNDIPRCDSVVQWVQPRFTSRNNSHILISAVPSERNSLIQHTCTQTPVLPHKESAV</sequence>
<proteinExistence type="predicted"/>
<keyword evidence="6" id="KW-0812">Transmembrane</keyword>
<dbReference type="AlphaFoldDB" id="A0AAN9TKU0"/>
<dbReference type="InterPro" id="IPR007110">
    <property type="entry name" value="Ig-like_dom"/>
</dbReference>
<organism evidence="8 9">
    <name type="scientific">Parthenolecanium corni</name>
    <dbReference type="NCBI Taxonomy" id="536013"/>
    <lineage>
        <taxon>Eukaryota</taxon>
        <taxon>Metazoa</taxon>
        <taxon>Ecdysozoa</taxon>
        <taxon>Arthropoda</taxon>
        <taxon>Hexapoda</taxon>
        <taxon>Insecta</taxon>
        <taxon>Pterygota</taxon>
        <taxon>Neoptera</taxon>
        <taxon>Paraneoptera</taxon>
        <taxon>Hemiptera</taxon>
        <taxon>Sternorrhyncha</taxon>
        <taxon>Coccoidea</taxon>
        <taxon>Coccidae</taxon>
        <taxon>Parthenolecanium</taxon>
    </lineage>
</organism>
<dbReference type="SMART" id="SM00408">
    <property type="entry name" value="IGc2"/>
    <property type="match status" value="2"/>
</dbReference>
<dbReference type="InterPro" id="IPR036116">
    <property type="entry name" value="FN3_sf"/>
</dbReference>
<evidence type="ECO:0000256" key="3">
    <source>
        <dbReference type="ARBA" id="ARBA00023157"/>
    </source>
</evidence>
<dbReference type="Proteomes" id="UP001367676">
    <property type="component" value="Unassembled WGS sequence"/>
</dbReference>
<feature type="domain" description="Ig-like" evidence="7">
    <location>
        <begin position="683"/>
        <end position="774"/>
    </location>
</feature>
<evidence type="ECO:0000259" key="7">
    <source>
        <dbReference type="PROSITE" id="PS50835"/>
    </source>
</evidence>
<dbReference type="EMBL" id="JBBCAQ010000019">
    <property type="protein sequence ID" value="KAK7595057.1"/>
    <property type="molecule type" value="Genomic_DNA"/>
</dbReference>
<comment type="subcellular location">
    <subcellularLocation>
        <location evidence="1">Membrane</location>
        <topology evidence="1">Single-pass membrane protein</topology>
    </subcellularLocation>
</comment>
<feature type="domain" description="Ig-like" evidence="7">
    <location>
        <begin position="471"/>
        <end position="576"/>
    </location>
</feature>
<name>A0AAN9TKU0_9HEMI</name>
<feature type="domain" description="Ig-like" evidence="7">
    <location>
        <begin position="583"/>
        <end position="679"/>
    </location>
</feature>
<feature type="region of interest" description="Disordered" evidence="5">
    <location>
        <begin position="428"/>
        <end position="453"/>
    </location>
</feature>
<keyword evidence="4" id="KW-0175">Coiled coil</keyword>
<dbReference type="PROSITE" id="PS50835">
    <property type="entry name" value="IG_LIKE"/>
    <property type="match status" value="3"/>
</dbReference>
<feature type="transmembrane region" description="Helical" evidence="6">
    <location>
        <begin position="985"/>
        <end position="1013"/>
    </location>
</feature>
<dbReference type="SUPFAM" id="SSF49265">
    <property type="entry name" value="Fibronectin type III"/>
    <property type="match status" value="1"/>
</dbReference>
<dbReference type="Pfam" id="PF13927">
    <property type="entry name" value="Ig_3"/>
    <property type="match status" value="1"/>
</dbReference>
<dbReference type="InterPro" id="IPR003599">
    <property type="entry name" value="Ig_sub"/>
</dbReference>
<evidence type="ECO:0000313" key="8">
    <source>
        <dbReference type="EMBL" id="KAK7595057.1"/>
    </source>
</evidence>
<feature type="compositionally biased region" description="Polar residues" evidence="5">
    <location>
        <begin position="439"/>
        <end position="448"/>
    </location>
</feature>
<feature type="coiled-coil region" evidence="4">
    <location>
        <begin position="284"/>
        <end position="315"/>
    </location>
</feature>
<accession>A0AAN9TKU0</accession>
<dbReference type="GO" id="GO:0016020">
    <property type="term" value="C:membrane"/>
    <property type="evidence" value="ECO:0007669"/>
    <property type="project" value="UniProtKB-SubCell"/>
</dbReference>
<dbReference type="SMART" id="SM00409">
    <property type="entry name" value="IG"/>
    <property type="match status" value="2"/>
</dbReference>
<evidence type="ECO:0000256" key="6">
    <source>
        <dbReference type="SAM" id="Phobius"/>
    </source>
</evidence>
<reference evidence="8 9" key="1">
    <citation type="submission" date="2024-03" db="EMBL/GenBank/DDBJ databases">
        <title>Adaptation during the transition from Ophiocordyceps entomopathogen to insect associate is accompanied by gene loss and intensified selection.</title>
        <authorList>
            <person name="Ward C.M."/>
            <person name="Onetto C.A."/>
            <person name="Borneman A.R."/>
        </authorList>
    </citation>
    <scope>NUCLEOTIDE SEQUENCE [LARGE SCALE GENOMIC DNA]</scope>
    <source>
        <strain evidence="8">AWRI1</strain>
        <tissue evidence="8">Single Adult Female</tissue>
    </source>
</reference>
<evidence type="ECO:0000256" key="1">
    <source>
        <dbReference type="ARBA" id="ARBA00004167"/>
    </source>
</evidence>
<dbReference type="Pfam" id="PF08205">
    <property type="entry name" value="C2-set_2"/>
    <property type="match status" value="1"/>
</dbReference>
<keyword evidence="2 6" id="KW-0472">Membrane</keyword>
<evidence type="ECO:0000256" key="5">
    <source>
        <dbReference type="SAM" id="MobiDB-lite"/>
    </source>
</evidence>
<evidence type="ECO:0000256" key="4">
    <source>
        <dbReference type="SAM" id="Coils"/>
    </source>
</evidence>
<keyword evidence="3" id="KW-1015">Disulfide bond</keyword>
<dbReference type="InterPro" id="IPR013162">
    <property type="entry name" value="CD80_C2-set"/>
</dbReference>
<keyword evidence="6" id="KW-1133">Transmembrane helix</keyword>
<dbReference type="PANTHER" id="PTHR23278">
    <property type="entry name" value="SIDESTEP PROTEIN"/>
    <property type="match status" value="1"/>
</dbReference>
<gene>
    <name evidence="8" type="ORF">V9T40_001490</name>
</gene>
<dbReference type="InterPro" id="IPR003598">
    <property type="entry name" value="Ig_sub2"/>
</dbReference>
<dbReference type="Gene3D" id="2.60.40.10">
    <property type="entry name" value="Immunoglobulins"/>
    <property type="match status" value="4"/>
</dbReference>
<dbReference type="InterPro" id="IPR013783">
    <property type="entry name" value="Ig-like_fold"/>
</dbReference>
<comment type="caution">
    <text evidence="8">The sequence shown here is derived from an EMBL/GenBank/DDBJ whole genome shotgun (WGS) entry which is preliminary data.</text>
</comment>
<evidence type="ECO:0000256" key="2">
    <source>
        <dbReference type="ARBA" id="ARBA00023136"/>
    </source>
</evidence>
<keyword evidence="9" id="KW-1185">Reference proteome</keyword>
<dbReference type="SUPFAM" id="SSF48726">
    <property type="entry name" value="Immunoglobulin"/>
    <property type="match status" value="4"/>
</dbReference>